<reference evidence="2 3" key="1">
    <citation type="submission" date="2021-04" db="EMBL/GenBank/DDBJ databases">
        <authorList>
            <person name="Rakotoarivonina H."/>
        </authorList>
    </citation>
    <scope>NUCLEOTIDE SEQUENCE [LARGE SCALE GENOMIC DNA]</scope>
    <source>
        <strain evidence="2 3">XE</strain>
    </source>
</reference>
<dbReference type="Pfam" id="PF13346">
    <property type="entry name" value="ABC2_membrane_5"/>
    <property type="match status" value="1"/>
</dbReference>
<evidence type="ECO:0000313" key="3">
    <source>
        <dbReference type="Proteomes" id="UP000681526"/>
    </source>
</evidence>
<keyword evidence="3" id="KW-1185">Reference proteome</keyword>
<proteinExistence type="predicted"/>
<feature type="transmembrane region" description="Helical" evidence="1">
    <location>
        <begin position="148"/>
        <end position="168"/>
    </location>
</feature>
<feature type="transmembrane region" description="Helical" evidence="1">
    <location>
        <begin position="180"/>
        <end position="203"/>
    </location>
</feature>
<sequence length="208" mass="22196">MTGFILKDLLTLRRYIKLIALAIAVFAVMTWYLDNAAVVSAMIAVQFALLPVTSFAYDQQAKWELFAQTLPVSRREIVASKYVLSIAFIALGTIIGVGLALVVGLLKGEPAGPRDLALAGGFIMAASMFFLSVMIPLIYKFGVEKSRFMLLAVAGIAALIAALVKLTLLDRLAEANPGSILAAALVGAAAAMAASFFISRAIYESRDF</sequence>
<feature type="transmembrane region" description="Helical" evidence="1">
    <location>
        <begin position="82"/>
        <end position="106"/>
    </location>
</feature>
<keyword evidence="1" id="KW-0472">Membrane</keyword>
<comment type="caution">
    <text evidence="2">The sequence shown here is derived from an EMBL/GenBank/DDBJ whole genome shotgun (WGS) entry which is preliminary data.</text>
</comment>
<feature type="transmembrane region" description="Helical" evidence="1">
    <location>
        <begin position="15"/>
        <end position="33"/>
    </location>
</feature>
<dbReference type="Proteomes" id="UP000681526">
    <property type="component" value="Unassembled WGS sequence"/>
</dbReference>
<feature type="transmembrane region" description="Helical" evidence="1">
    <location>
        <begin position="39"/>
        <end position="57"/>
    </location>
</feature>
<name>A0ABN7RGM6_THEXY</name>
<dbReference type="PANTHER" id="PTHR41309:SF2">
    <property type="entry name" value="MEMBRANE PROTEIN"/>
    <property type="match status" value="1"/>
</dbReference>
<gene>
    <name evidence="2" type="primary">txxe 607</name>
    <name evidence="2" type="ORF">TXXE_00965</name>
</gene>
<feature type="transmembrane region" description="Helical" evidence="1">
    <location>
        <begin position="118"/>
        <end position="139"/>
    </location>
</feature>
<evidence type="ECO:0000256" key="1">
    <source>
        <dbReference type="SAM" id="Phobius"/>
    </source>
</evidence>
<dbReference type="InterPro" id="IPR025699">
    <property type="entry name" value="ABC2_memb-like"/>
</dbReference>
<dbReference type="RefSeq" id="WP_213483106.1">
    <property type="nucleotide sequence ID" value="NZ_CAJRAY010000004.1"/>
</dbReference>
<keyword evidence="1" id="KW-0812">Transmembrane</keyword>
<organism evidence="2 3">
    <name type="scientific">Thermobacillus xylanilyticus</name>
    <dbReference type="NCBI Taxonomy" id="76633"/>
    <lineage>
        <taxon>Bacteria</taxon>
        <taxon>Bacillati</taxon>
        <taxon>Bacillota</taxon>
        <taxon>Bacilli</taxon>
        <taxon>Bacillales</taxon>
        <taxon>Paenibacillaceae</taxon>
        <taxon>Thermobacillus</taxon>
    </lineage>
</organism>
<dbReference type="EMBL" id="CAJRAY010000004">
    <property type="protein sequence ID" value="CAG5076938.1"/>
    <property type="molecule type" value="Genomic_DNA"/>
</dbReference>
<protein>
    <submittedName>
        <fullName evidence="2">ABC transporter, permease protein</fullName>
    </submittedName>
</protein>
<keyword evidence="1" id="KW-1133">Transmembrane helix</keyword>
<dbReference type="PANTHER" id="PTHR41309">
    <property type="entry name" value="MEMBRANE PROTEIN-RELATED"/>
    <property type="match status" value="1"/>
</dbReference>
<accession>A0ABN7RGM6</accession>
<evidence type="ECO:0000313" key="2">
    <source>
        <dbReference type="EMBL" id="CAG5076938.1"/>
    </source>
</evidence>